<keyword evidence="3" id="KW-1185">Reference proteome</keyword>
<reference evidence="2 3" key="1">
    <citation type="journal article" date="2018" name="Mol. Genet. Genomics">
        <title>The red deer Cervus elaphus genome CerEla1.0: sequencing, annotating, genes, and chromosomes.</title>
        <authorList>
            <person name="Bana N.A."/>
            <person name="Nyiri A."/>
            <person name="Nagy J."/>
            <person name="Frank K."/>
            <person name="Nagy T."/>
            <person name="Steger V."/>
            <person name="Schiller M."/>
            <person name="Lakatos P."/>
            <person name="Sugar L."/>
            <person name="Horn P."/>
            <person name="Barta E."/>
            <person name="Orosz L."/>
        </authorList>
    </citation>
    <scope>NUCLEOTIDE SEQUENCE [LARGE SCALE GENOMIC DNA]</scope>
    <source>
        <strain evidence="2">Hungarian</strain>
    </source>
</reference>
<sequence length="136" mass="15346">MELEQTSSTSAWGQHLESHHNWELWTHIQQLQEQEAEVDLEMKEQLGCNRLGIRKLPEDCLAEVCETISVLKGRISELPWSEIRETIQQPARVRTGGAAVKAGTSEDAGKSGEPGARSRGRWPSCKAGRDWIRPWT</sequence>
<evidence type="ECO:0000313" key="3">
    <source>
        <dbReference type="Proteomes" id="UP000242450"/>
    </source>
</evidence>
<dbReference type="EMBL" id="MKHE01000006">
    <property type="protein sequence ID" value="OWK13710.1"/>
    <property type="molecule type" value="Genomic_DNA"/>
</dbReference>
<protein>
    <submittedName>
        <fullName evidence="2">Uncharacterized protein</fullName>
    </submittedName>
</protein>
<gene>
    <name evidence="2" type="ORF">Celaphus_00017472</name>
</gene>
<proteinExistence type="predicted"/>
<dbReference type="Proteomes" id="UP000242450">
    <property type="component" value="Chromosome 6"/>
</dbReference>
<comment type="caution">
    <text evidence="2">The sequence shown here is derived from an EMBL/GenBank/DDBJ whole genome shotgun (WGS) entry which is preliminary data.</text>
</comment>
<feature type="compositionally biased region" description="Basic and acidic residues" evidence="1">
    <location>
        <begin position="127"/>
        <end position="136"/>
    </location>
</feature>
<evidence type="ECO:0000256" key="1">
    <source>
        <dbReference type="SAM" id="MobiDB-lite"/>
    </source>
</evidence>
<feature type="region of interest" description="Disordered" evidence="1">
    <location>
        <begin position="91"/>
        <end position="136"/>
    </location>
</feature>
<evidence type="ECO:0000313" key="2">
    <source>
        <dbReference type="EMBL" id="OWK13710.1"/>
    </source>
</evidence>
<dbReference type="OrthoDB" id="331602at2759"/>
<organism evidence="2 3">
    <name type="scientific">Cervus elaphus hippelaphus</name>
    <name type="common">European red deer</name>
    <dbReference type="NCBI Taxonomy" id="46360"/>
    <lineage>
        <taxon>Eukaryota</taxon>
        <taxon>Metazoa</taxon>
        <taxon>Chordata</taxon>
        <taxon>Craniata</taxon>
        <taxon>Vertebrata</taxon>
        <taxon>Euteleostomi</taxon>
        <taxon>Mammalia</taxon>
        <taxon>Eutheria</taxon>
        <taxon>Laurasiatheria</taxon>
        <taxon>Artiodactyla</taxon>
        <taxon>Ruminantia</taxon>
        <taxon>Pecora</taxon>
        <taxon>Cervidae</taxon>
        <taxon>Cervinae</taxon>
        <taxon>Cervus</taxon>
    </lineage>
</organism>
<name>A0A212D649_CEREH</name>
<dbReference type="AlphaFoldDB" id="A0A212D649"/>
<accession>A0A212D649</accession>